<organism evidence="2 3">
    <name type="scientific">Methylobacterium aquaticum</name>
    <dbReference type="NCBI Taxonomy" id="270351"/>
    <lineage>
        <taxon>Bacteria</taxon>
        <taxon>Pseudomonadati</taxon>
        <taxon>Pseudomonadota</taxon>
        <taxon>Alphaproteobacteria</taxon>
        <taxon>Hyphomicrobiales</taxon>
        <taxon>Methylobacteriaceae</taxon>
        <taxon>Methylobacterium</taxon>
    </lineage>
</organism>
<evidence type="ECO:0000313" key="3">
    <source>
        <dbReference type="Proteomes" id="UP000035929"/>
    </source>
</evidence>
<feature type="compositionally biased region" description="Basic residues" evidence="1">
    <location>
        <begin position="1"/>
        <end position="12"/>
    </location>
</feature>
<evidence type="ECO:0000313" key="2">
    <source>
        <dbReference type="EMBL" id="KMO36028.1"/>
    </source>
</evidence>
<comment type="caution">
    <text evidence="2">The sequence shown here is derived from an EMBL/GenBank/DDBJ whole genome shotgun (WGS) entry which is preliminary data.</text>
</comment>
<proteinExistence type="predicted"/>
<protein>
    <submittedName>
        <fullName evidence="2">Uncharacterized protein</fullName>
    </submittedName>
</protein>
<gene>
    <name evidence="2" type="ORF">VP06_10920</name>
</gene>
<feature type="region of interest" description="Disordered" evidence="1">
    <location>
        <begin position="1"/>
        <end position="69"/>
    </location>
</feature>
<reference evidence="2 3" key="1">
    <citation type="submission" date="2015-03" db="EMBL/GenBank/DDBJ databases">
        <title>Genome sequencing of Methylobacterium aquaticum DSM16371 type strain.</title>
        <authorList>
            <person name="Chaudhry V."/>
            <person name="Patil P.B."/>
        </authorList>
    </citation>
    <scope>NUCLEOTIDE SEQUENCE [LARGE SCALE GENOMIC DNA]</scope>
    <source>
        <strain evidence="2 3">DSM 16371</strain>
    </source>
</reference>
<name>A0A0J6SRQ1_9HYPH</name>
<dbReference type="Proteomes" id="UP000035929">
    <property type="component" value="Unassembled WGS sequence"/>
</dbReference>
<accession>A0A0J6SRQ1</accession>
<feature type="compositionally biased region" description="Low complexity" evidence="1">
    <location>
        <begin position="58"/>
        <end position="69"/>
    </location>
</feature>
<evidence type="ECO:0000256" key="1">
    <source>
        <dbReference type="SAM" id="MobiDB-lite"/>
    </source>
</evidence>
<dbReference type="EMBL" id="LABX01000077">
    <property type="protein sequence ID" value="KMO36028.1"/>
    <property type="molecule type" value="Genomic_DNA"/>
</dbReference>
<sequence length="69" mass="7521">MRQSPSRRRPATRGRPASPTRSRTGAAAHRPPTSPSLCRRPAPAPSACSRLPRHQRRPTPTTSTRSNLG</sequence>
<dbReference type="AlphaFoldDB" id="A0A0J6SRQ1"/>